<evidence type="ECO:0000313" key="1">
    <source>
        <dbReference type="EMBL" id="MBS2967139.1"/>
    </source>
</evidence>
<dbReference type="AlphaFoldDB" id="A0A8J7WVY2"/>
<dbReference type="Proteomes" id="UP000677913">
    <property type="component" value="Unassembled WGS sequence"/>
</dbReference>
<organism evidence="1 2">
    <name type="scientific">Actinocrinis puniceicyclus</name>
    <dbReference type="NCBI Taxonomy" id="977794"/>
    <lineage>
        <taxon>Bacteria</taxon>
        <taxon>Bacillati</taxon>
        <taxon>Actinomycetota</taxon>
        <taxon>Actinomycetes</taxon>
        <taxon>Catenulisporales</taxon>
        <taxon>Actinospicaceae</taxon>
        <taxon>Actinocrinis</taxon>
    </lineage>
</organism>
<evidence type="ECO:0008006" key="3">
    <source>
        <dbReference type="Google" id="ProtNLM"/>
    </source>
</evidence>
<keyword evidence="2" id="KW-1185">Reference proteome</keyword>
<proteinExistence type="predicted"/>
<protein>
    <recommendedName>
        <fullName evidence="3">HNH endonuclease</fullName>
    </recommendedName>
</protein>
<dbReference type="InterPro" id="IPR003615">
    <property type="entry name" value="HNH_nuc"/>
</dbReference>
<dbReference type="EMBL" id="JAGSXH010000342">
    <property type="protein sequence ID" value="MBS2967139.1"/>
    <property type="molecule type" value="Genomic_DNA"/>
</dbReference>
<sequence>MAVSLTEQRKLFQRSGDMCAFPRCNRALTAQETDSDPVAALGEIAHIVADSPNGPRGSSQLASKERNQYENLILLCNYHHQLIDSQPGTWTVGRLVAMKQAHEGWVRLRLGSVDPVTGAADGEPSGMGDFIEWFITTAERWPAIDASIDRALLALP</sequence>
<accession>A0A8J7WVY2</accession>
<comment type="caution">
    <text evidence="1">The sequence shown here is derived from an EMBL/GenBank/DDBJ whole genome shotgun (WGS) entry which is preliminary data.</text>
</comment>
<reference evidence="1" key="1">
    <citation type="submission" date="2021-04" db="EMBL/GenBank/DDBJ databases">
        <title>Genome based classification of Actinospica acidithermotolerans sp. nov., an actinobacterium isolated from an Indonesian hot spring.</title>
        <authorList>
            <person name="Kusuma A.B."/>
            <person name="Putra K.E."/>
            <person name="Nafisah S."/>
            <person name="Loh J."/>
            <person name="Nouioui I."/>
            <person name="Goodfellow M."/>
        </authorList>
    </citation>
    <scope>NUCLEOTIDE SEQUENCE</scope>
    <source>
        <strain evidence="1">DSM 45618</strain>
    </source>
</reference>
<evidence type="ECO:0000313" key="2">
    <source>
        <dbReference type="Proteomes" id="UP000677913"/>
    </source>
</evidence>
<dbReference type="RefSeq" id="WP_211472850.1">
    <property type="nucleotide sequence ID" value="NZ_JAGSXH010000342.1"/>
</dbReference>
<dbReference type="CDD" id="cd00085">
    <property type="entry name" value="HNHc"/>
    <property type="match status" value="1"/>
</dbReference>
<gene>
    <name evidence="1" type="ORF">KGA66_29190</name>
</gene>
<name>A0A8J7WVY2_9ACTN</name>